<sequence>MDFLKKTLSDAGEKAAQEAMVDQASNAIKGAFGGDNAKLVDQASSFVKQSLNNNGNSSTQTTQKTESTFLNQAEELIKQTVTKETTTTNNDNNNNNNNNNNNDNNNNNNGNNEGDKQVQEKTTIKTDYIDKGISLVEEKVFKISADKQNQETNEKIAGFVRSGIEKYTGSNNNSNNSNNNNN</sequence>
<reference evidence="2" key="1">
    <citation type="submission" date="2014-03" db="EMBL/GenBank/DDBJ databases">
        <authorList>
            <person name="Casaregola S."/>
        </authorList>
    </citation>
    <scope>NUCLEOTIDE SEQUENCE [LARGE SCALE GENOMIC DNA]</scope>
    <source>
        <strain evidence="2">CLIB 918</strain>
    </source>
</reference>
<dbReference type="AlphaFoldDB" id="A0A0J9YH77"/>
<keyword evidence="3" id="KW-1185">Reference proteome</keyword>
<evidence type="ECO:0000256" key="1">
    <source>
        <dbReference type="SAM" id="MobiDB-lite"/>
    </source>
</evidence>
<dbReference type="OrthoDB" id="10435483at2759"/>
<comment type="caution">
    <text evidence="2">The sequence shown here is derived from an EMBL/GenBank/DDBJ whole genome shotgun (WGS) entry which is preliminary data.</text>
</comment>
<name>A0A0J9YH77_GEOCN</name>
<accession>A0A0J9YH77</accession>
<feature type="region of interest" description="Disordered" evidence="1">
    <location>
        <begin position="83"/>
        <end position="119"/>
    </location>
</feature>
<dbReference type="EMBL" id="CCBN010000001">
    <property type="protein sequence ID" value="CDO51072.1"/>
    <property type="molecule type" value="Genomic_DNA"/>
</dbReference>
<evidence type="ECO:0000313" key="2">
    <source>
        <dbReference type="EMBL" id="CDO51072.1"/>
    </source>
</evidence>
<gene>
    <name evidence="2" type="ORF">BN980_GECA01s00406g</name>
</gene>
<protein>
    <submittedName>
        <fullName evidence="2">Uncharacterized protein</fullName>
    </submittedName>
</protein>
<organism evidence="2 3">
    <name type="scientific">Geotrichum candidum</name>
    <name type="common">Oospora lactis</name>
    <name type="synonym">Dipodascus geotrichum</name>
    <dbReference type="NCBI Taxonomy" id="1173061"/>
    <lineage>
        <taxon>Eukaryota</taxon>
        <taxon>Fungi</taxon>
        <taxon>Dikarya</taxon>
        <taxon>Ascomycota</taxon>
        <taxon>Saccharomycotina</taxon>
        <taxon>Dipodascomycetes</taxon>
        <taxon>Dipodascales</taxon>
        <taxon>Dipodascaceae</taxon>
        <taxon>Geotrichum</taxon>
    </lineage>
</organism>
<feature type="compositionally biased region" description="Low complexity" evidence="1">
    <location>
        <begin position="83"/>
        <end position="112"/>
    </location>
</feature>
<proteinExistence type="predicted"/>
<dbReference type="Proteomes" id="UP000242525">
    <property type="component" value="Unassembled WGS sequence"/>
</dbReference>
<evidence type="ECO:0000313" key="3">
    <source>
        <dbReference type="Proteomes" id="UP000242525"/>
    </source>
</evidence>